<dbReference type="InterPro" id="IPR007159">
    <property type="entry name" value="SpoVT-AbrB_dom"/>
</dbReference>
<organism evidence="2 3">
    <name type="scientific">Methanolapillus ohkumae</name>
    <dbReference type="NCBI Taxonomy" id="3028298"/>
    <lineage>
        <taxon>Archaea</taxon>
        <taxon>Methanobacteriati</taxon>
        <taxon>Methanobacteriota</taxon>
        <taxon>Stenosarchaea group</taxon>
        <taxon>Methanomicrobia</taxon>
        <taxon>Methanosarcinales</taxon>
        <taxon>Methanosarcinaceae</taxon>
        <taxon>Methanolapillus</taxon>
    </lineage>
</organism>
<dbReference type="SMART" id="SM00966">
    <property type="entry name" value="SpoVT_AbrB"/>
    <property type="match status" value="1"/>
</dbReference>
<evidence type="ECO:0000313" key="2">
    <source>
        <dbReference type="EMBL" id="WNY26988.1"/>
    </source>
</evidence>
<dbReference type="EMBL" id="CP131061">
    <property type="protein sequence ID" value="WNY26988.1"/>
    <property type="molecule type" value="Genomic_DNA"/>
</dbReference>
<sequence length="334" mass="37401">METRKVQQTGGSTYIISLPKQWADKVGISAGIRVGIQPQPDGKLLICPTIDSKPIRKKTIDITNITGQALERDFIAAYLAGYDIIEFVSPKIMAEQKKILRTICYKLIGPEIIEENSNSVLVQDLLNPNDLSIKKAIQRMYLISNSMFCDAIISLKTCDLDLATDVDERDDEVDRLYLVISKQFKSILCGTDFLDTSEATVEEYHDYRMASAPIERIADHSQKIARVVLTMKPKFNAETLGEIEKISLLAKQTSEKAMDALYSSNAKLANQAIENQKTMNMLISKFNRDKFDNPTELSFENALALRIVMDSIGRIGDYSMNIAEIAINASIESK</sequence>
<dbReference type="GO" id="GO:0045936">
    <property type="term" value="P:negative regulation of phosphate metabolic process"/>
    <property type="evidence" value="ECO:0007669"/>
    <property type="project" value="InterPro"/>
</dbReference>
<evidence type="ECO:0000259" key="1">
    <source>
        <dbReference type="SMART" id="SM00966"/>
    </source>
</evidence>
<proteinExistence type="predicted"/>
<evidence type="ECO:0000313" key="3">
    <source>
        <dbReference type="Proteomes" id="UP001304970"/>
    </source>
</evidence>
<dbReference type="GO" id="GO:0030643">
    <property type="term" value="P:intracellular phosphate ion homeostasis"/>
    <property type="evidence" value="ECO:0007669"/>
    <property type="project" value="InterPro"/>
</dbReference>
<dbReference type="Pfam" id="PF04014">
    <property type="entry name" value="MazE_antitoxin"/>
    <property type="match status" value="1"/>
</dbReference>
<dbReference type="Pfam" id="PF01895">
    <property type="entry name" value="PhoU"/>
    <property type="match status" value="2"/>
</dbReference>
<dbReference type="PANTHER" id="PTHR42930">
    <property type="entry name" value="PHOSPHATE-SPECIFIC TRANSPORT SYSTEM ACCESSORY PROTEIN PHOU"/>
    <property type="match status" value="1"/>
</dbReference>
<dbReference type="Proteomes" id="UP001304970">
    <property type="component" value="Chromosome"/>
</dbReference>
<dbReference type="RefSeq" id="WP_338098456.1">
    <property type="nucleotide sequence ID" value="NZ_CP131061.1"/>
</dbReference>
<dbReference type="InterPro" id="IPR038078">
    <property type="entry name" value="PhoU-like_sf"/>
</dbReference>
<dbReference type="SUPFAM" id="SSF109755">
    <property type="entry name" value="PhoU-like"/>
    <property type="match status" value="1"/>
</dbReference>
<feature type="domain" description="SpoVT-AbrB" evidence="1">
    <location>
        <begin position="8"/>
        <end position="54"/>
    </location>
</feature>
<protein>
    <recommendedName>
        <fullName evidence="1">SpoVT-AbrB domain-containing protein</fullName>
    </recommendedName>
</protein>
<dbReference type="GO" id="GO:0003677">
    <property type="term" value="F:DNA binding"/>
    <property type="evidence" value="ECO:0007669"/>
    <property type="project" value="InterPro"/>
</dbReference>
<dbReference type="Gene3D" id="1.20.58.220">
    <property type="entry name" value="Phosphate transport system protein phou homolog 2, domain 2"/>
    <property type="match status" value="2"/>
</dbReference>
<dbReference type="InterPro" id="IPR026022">
    <property type="entry name" value="PhoU_dom"/>
</dbReference>
<name>A0AA96V823_9EURY</name>
<dbReference type="GeneID" id="89228189"/>
<dbReference type="AlphaFoldDB" id="A0AA96V823"/>
<gene>
    <name evidence="2" type="ORF">MsAm2_07710</name>
</gene>
<keyword evidence="3" id="KW-1185">Reference proteome</keyword>
<dbReference type="InterPro" id="IPR028366">
    <property type="entry name" value="PhoU"/>
</dbReference>
<dbReference type="PANTHER" id="PTHR42930:SF6">
    <property type="entry name" value="PHOSPHATE REGULATORY PROTEIN-LIKE PROTEIN"/>
    <property type="match status" value="1"/>
</dbReference>
<accession>A0AA96V823</accession>
<reference evidence="2 3" key="1">
    <citation type="submission" date="2023-07" db="EMBL/GenBank/DDBJ databases">
        <title>Closed genome sequence of Methanosarcinaceae archaeon Am2.</title>
        <authorList>
            <person name="Poehlein A."/>
            <person name="Protasov E."/>
            <person name="Platt K."/>
            <person name="Reeh H."/>
            <person name="Daniel R."/>
            <person name="Brune A."/>
        </authorList>
    </citation>
    <scope>NUCLEOTIDE SEQUENCE [LARGE SCALE GENOMIC DNA]</scope>
    <source>
        <strain evidence="2 3">Am2</strain>
    </source>
</reference>